<dbReference type="AlphaFoldDB" id="A0A7S4M763"/>
<dbReference type="PANTHER" id="PTHR12918:SF1">
    <property type="entry name" value="CYSTEINE DIOXYGENASE TYPE 1"/>
    <property type="match status" value="1"/>
</dbReference>
<evidence type="ECO:0000313" key="9">
    <source>
        <dbReference type="EMBL" id="CAE2204443.1"/>
    </source>
</evidence>
<dbReference type="GO" id="GO:0008198">
    <property type="term" value="F:ferrous iron binding"/>
    <property type="evidence" value="ECO:0007669"/>
    <property type="project" value="TreeGrafter"/>
</dbReference>
<evidence type="ECO:0000256" key="7">
    <source>
        <dbReference type="PIRSR" id="PIRSR610300-51"/>
    </source>
</evidence>
<dbReference type="CDD" id="cd10548">
    <property type="entry name" value="cupin_CDO"/>
    <property type="match status" value="1"/>
</dbReference>
<evidence type="ECO:0000256" key="5">
    <source>
        <dbReference type="ARBA" id="ARBA00023002"/>
    </source>
</evidence>
<dbReference type="Pfam" id="PF05995">
    <property type="entry name" value="CDO_I"/>
    <property type="match status" value="1"/>
</dbReference>
<dbReference type="GO" id="GO:0017172">
    <property type="term" value="F:cysteine dioxygenase activity"/>
    <property type="evidence" value="ECO:0007669"/>
    <property type="project" value="UniProtKB-UniRule"/>
</dbReference>
<evidence type="ECO:0000256" key="6">
    <source>
        <dbReference type="ARBA" id="ARBA00023004"/>
    </source>
</evidence>
<gene>
    <name evidence="9" type="ORF">VSP0166_LOCUS2642</name>
</gene>
<sequence>MHIYSPPYVECSFVEQTGAKKMIPVAYCTKDIHHYRDEIERNELETDYKFRSMVFADFASFSNLINKYFESGRQKKATDHLEVVKMLSHIHFHPKEWEGRVSPCSSGGYTRALVAFGYKYSVHVLCWKPGQQNVIHDHNGSWSCFKVLTGSLTETIFSVDPTEGGKPKKISDKKVESSEVVQHTADVIHQVSNSDSSTIAYSLHVYSPPLKKCHGYCPDTGKTSWYGCNHHLTKLQ</sequence>
<evidence type="ECO:0000256" key="3">
    <source>
        <dbReference type="ARBA" id="ARBA00022723"/>
    </source>
</evidence>
<feature type="binding site" evidence="7">
    <location>
        <position position="136"/>
    </location>
    <ligand>
        <name>Fe cation</name>
        <dbReference type="ChEBI" id="CHEBI:24875"/>
        <note>catalytic</note>
    </ligand>
</feature>
<comment type="similarity">
    <text evidence="1 8">Belongs to the cysteine dioxygenase family.</text>
</comment>
<feature type="binding site" evidence="7">
    <location>
        <position position="189"/>
    </location>
    <ligand>
        <name>Fe cation</name>
        <dbReference type="ChEBI" id="CHEBI:24875"/>
        <note>catalytic</note>
    </ligand>
</feature>
<accession>A0A7S4M763</accession>
<evidence type="ECO:0000256" key="4">
    <source>
        <dbReference type="ARBA" id="ARBA00022964"/>
    </source>
</evidence>
<dbReference type="EC" id="1.13.11.20" evidence="2 8"/>
<keyword evidence="3 7" id="KW-0479">Metal-binding</keyword>
<dbReference type="InterPro" id="IPR010300">
    <property type="entry name" value="CDO_1"/>
</dbReference>
<name>A0A7S4M763_9EUKA</name>
<dbReference type="Gene3D" id="2.60.120.10">
    <property type="entry name" value="Jelly Rolls"/>
    <property type="match status" value="1"/>
</dbReference>
<keyword evidence="6 7" id="KW-0408">Iron</keyword>
<keyword evidence="5 8" id="KW-0560">Oxidoreductase</keyword>
<dbReference type="EMBL" id="HBKP01003645">
    <property type="protein sequence ID" value="CAE2204443.1"/>
    <property type="molecule type" value="Transcribed_RNA"/>
</dbReference>
<protein>
    <recommendedName>
        <fullName evidence="2 8">Cysteine dioxygenase</fullName>
        <ecNumber evidence="2 8">1.13.11.20</ecNumber>
    </recommendedName>
</protein>
<comment type="catalytic activity">
    <reaction evidence="8">
        <text>L-cysteine + O2 = 3-sulfino-L-alanine + H(+)</text>
        <dbReference type="Rhea" id="RHEA:20441"/>
        <dbReference type="ChEBI" id="CHEBI:15378"/>
        <dbReference type="ChEBI" id="CHEBI:15379"/>
        <dbReference type="ChEBI" id="CHEBI:35235"/>
        <dbReference type="ChEBI" id="CHEBI:61085"/>
        <dbReference type="EC" id="1.13.11.20"/>
    </reaction>
</comment>
<keyword evidence="4 8" id="KW-0223">Dioxygenase</keyword>
<comment type="cofactor">
    <cofactor evidence="8">
        <name>Fe cation</name>
        <dbReference type="ChEBI" id="CHEBI:24875"/>
    </cofactor>
    <text evidence="8">Binds 1 Fe cation per subunit.</text>
</comment>
<evidence type="ECO:0000256" key="2">
    <source>
        <dbReference type="ARBA" id="ARBA00013133"/>
    </source>
</evidence>
<dbReference type="InterPro" id="IPR011051">
    <property type="entry name" value="RmlC_Cupin_sf"/>
</dbReference>
<dbReference type="PANTHER" id="PTHR12918">
    <property type="entry name" value="CYSTEINE DIOXYGENASE"/>
    <property type="match status" value="1"/>
</dbReference>
<reference evidence="9" key="1">
    <citation type="submission" date="2021-01" db="EMBL/GenBank/DDBJ databases">
        <authorList>
            <person name="Corre E."/>
            <person name="Pelletier E."/>
            <person name="Niang G."/>
            <person name="Scheremetjew M."/>
            <person name="Finn R."/>
            <person name="Kale V."/>
            <person name="Holt S."/>
            <person name="Cochrane G."/>
            <person name="Meng A."/>
            <person name="Brown T."/>
            <person name="Cohen L."/>
        </authorList>
    </citation>
    <scope>NUCLEOTIDE SEQUENCE</scope>
    <source>
        <strain evidence="9">DIVA3 518/3/11/1/6</strain>
    </source>
</reference>
<evidence type="ECO:0000256" key="1">
    <source>
        <dbReference type="ARBA" id="ARBA00006622"/>
    </source>
</evidence>
<proteinExistence type="inferred from homology"/>
<evidence type="ECO:0000256" key="8">
    <source>
        <dbReference type="RuleBase" id="RU366010"/>
    </source>
</evidence>
<feature type="binding site" evidence="7">
    <location>
        <position position="138"/>
    </location>
    <ligand>
        <name>Fe cation</name>
        <dbReference type="ChEBI" id="CHEBI:24875"/>
        <note>catalytic</note>
    </ligand>
</feature>
<organism evidence="9">
    <name type="scientific">Vannella robusta</name>
    <dbReference type="NCBI Taxonomy" id="1487602"/>
    <lineage>
        <taxon>Eukaryota</taxon>
        <taxon>Amoebozoa</taxon>
        <taxon>Discosea</taxon>
        <taxon>Flabellinia</taxon>
        <taxon>Vannellidae</taxon>
        <taxon>Vannella</taxon>
    </lineage>
</organism>
<dbReference type="SUPFAM" id="SSF51182">
    <property type="entry name" value="RmlC-like cupins"/>
    <property type="match status" value="1"/>
</dbReference>
<dbReference type="InterPro" id="IPR014710">
    <property type="entry name" value="RmlC-like_jellyroll"/>
</dbReference>